<keyword evidence="9" id="KW-0378">Hydrolase</keyword>
<dbReference type="Gene3D" id="1.10.8.60">
    <property type="match status" value="1"/>
</dbReference>
<dbReference type="SMART" id="SM00382">
    <property type="entry name" value="AAA"/>
    <property type="match status" value="1"/>
</dbReference>
<evidence type="ECO:0000259" key="8">
    <source>
        <dbReference type="PROSITE" id="PS51902"/>
    </source>
</evidence>
<dbReference type="GO" id="GO:0051082">
    <property type="term" value="F:unfolded protein binding"/>
    <property type="evidence" value="ECO:0007669"/>
    <property type="project" value="UniProtKB-UniRule"/>
</dbReference>
<keyword evidence="5 6" id="KW-0143">Chaperone</keyword>
<dbReference type="NCBIfam" id="TIGR00382">
    <property type="entry name" value="clpX"/>
    <property type="match status" value="1"/>
</dbReference>
<evidence type="ECO:0000256" key="7">
    <source>
        <dbReference type="PROSITE-ProRule" id="PRU01250"/>
    </source>
</evidence>
<gene>
    <name evidence="6 9" type="primary">clpX</name>
    <name evidence="9" type="ORF">DDU33_00130</name>
</gene>
<dbReference type="Pfam" id="PF10431">
    <property type="entry name" value="ClpB_D2-small"/>
    <property type="match status" value="1"/>
</dbReference>
<evidence type="ECO:0000256" key="6">
    <source>
        <dbReference type="HAMAP-Rule" id="MF_00175"/>
    </source>
</evidence>
<protein>
    <recommendedName>
        <fullName evidence="6">ATP-dependent Clp protease ATP-binding subunit ClpX</fullName>
    </recommendedName>
</protein>
<feature type="binding site" evidence="6 7">
    <location>
        <position position="12"/>
    </location>
    <ligand>
        <name>Zn(2+)</name>
        <dbReference type="ChEBI" id="CHEBI:29105"/>
    </ligand>
</feature>
<keyword evidence="1 6" id="KW-0479">Metal-binding</keyword>
<name>A0A2U8FG97_9PAST</name>
<keyword evidence="2 6" id="KW-0547">Nucleotide-binding</keyword>
<dbReference type="GO" id="GO:0140662">
    <property type="term" value="F:ATP-dependent protein folding chaperone"/>
    <property type="evidence" value="ECO:0007669"/>
    <property type="project" value="InterPro"/>
</dbReference>
<dbReference type="InterPro" id="IPR059188">
    <property type="entry name" value="Znf_CLPX-like"/>
</dbReference>
<keyword evidence="4 6" id="KW-0067">ATP-binding</keyword>
<dbReference type="EMBL" id="CP029206">
    <property type="protein sequence ID" value="AWI50002.1"/>
    <property type="molecule type" value="Genomic_DNA"/>
</dbReference>
<dbReference type="Proteomes" id="UP000244920">
    <property type="component" value="Chromosome"/>
</dbReference>
<dbReference type="InterPro" id="IPR038366">
    <property type="entry name" value="Znf_CppX_C4_sf"/>
</dbReference>
<feature type="domain" description="ClpX-type ZB" evidence="8">
    <location>
        <begin position="1"/>
        <end position="50"/>
    </location>
</feature>
<dbReference type="PROSITE" id="PS51902">
    <property type="entry name" value="CLPX_ZB"/>
    <property type="match status" value="1"/>
</dbReference>
<dbReference type="Pfam" id="PF07724">
    <property type="entry name" value="AAA_2"/>
    <property type="match status" value="1"/>
</dbReference>
<dbReference type="KEGG" id="apor:DDU33_00130"/>
<dbReference type="FunFam" id="1.10.8.60:FF:000002">
    <property type="entry name" value="ATP-dependent Clp protease ATP-binding subunit ClpX"/>
    <property type="match status" value="1"/>
</dbReference>
<dbReference type="AlphaFoldDB" id="A0A2U8FG97"/>
<dbReference type="HAMAP" id="MF_00175">
    <property type="entry name" value="ClpX"/>
    <property type="match status" value="1"/>
</dbReference>
<evidence type="ECO:0000256" key="1">
    <source>
        <dbReference type="ARBA" id="ARBA00022723"/>
    </source>
</evidence>
<dbReference type="SMART" id="SM01086">
    <property type="entry name" value="ClpB_D2-small"/>
    <property type="match status" value="1"/>
</dbReference>
<dbReference type="SUPFAM" id="SSF57716">
    <property type="entry name" value="Glucocorticoid receptor-like (DNA-binding domain)"/>
    <property type="match status" value="1"/>
</dbReference>
<feature type="binding site" evidence="6 7">
    <location>
        <position position="34"/>
    </location>
    <ligand>
        <name>Zn(2+)</name>
        <dbReference type="ChEBI" id="CHEBI:29105"/>
    </ligand>
</feature>
<evidence type="ECO:0000256" key="5">
    <source>
        <dbReference type="ARBA" id="ARBA00023186"/>
    </source>
</evidence>
<feature type="binding site" evidence="6 7">
    <location>
        <position position="31"/>
    </location>
    <ligand>
        <name>Zn(2+)</name>
        <dbReference type="ChEBI" id="CHEBI:29105"/>
    </ligand>
</feature>
<organism evidence="9 10">
    <name type="scientific">Actinobacillus porcitonsillarum</name>
    <dbReference type="NCBI Taxonomy" id="189834"/>
    <lineage>
        <taxon>Bacteria</taxon>
        <taxon>Pseudomonadati</taxon>
        <taxon>Pseudomonadota</taxon>
        <taxon>Gammaproteobacteria</taxon>
        <taxon>Pasteurellales</taxon>
        <taxon>Pasteurellaceae</taxon>
        <taxon>Actinobacillus</taxon>
    </lineage>
</organism>
<dbReference type="GO" id="GO:0051301">
    <property type="term" value="P:cell division"/>
    <property type="evidence" value="ECO:0007669"/>
    <property type="project" value="TreeGrafter"/>
</dbReference>
<dbReference type="InterPro" id="IPR010603">
    <property type="entry name" value="Znf_CppX_C4"/>
</dbReference>
<dbReference type="InterPro" id="IPR003593">
    <property type="entry name" value="AAA+_ATPase"/>
</dbReference>
<evidence type="ECO:0000313" key="9">
    <source>
        <dbReference type="EMBL" id="AWI50002.1"/>
    </source>
</evidence>
<comment type="function">
    <text evidence="6">ATP-dependent specificity component of the Clp protease. It directs the protease to specific substrates. Can perform chaperone functions in the absence of ClpP.</text>
</comment>
<dbReference type="InterPro" id="IPR003959">
    <property type="entry name" value="ATPase_AAA_core"/>
</dbReference>
<comment type="similarity">
    <text evidence="6 7">Belongs to the ClpX chaperone family.</text>
</comment>
<dbReference type="RefSeq" id="WP_108922342.1">
    <property type="nucleotide sequence ID" value="NZ_CP029206.1"/>
</dbReference>
<evidence type="ECO:0000256" key="3">
    <source>
        <dbReference type="ARBA" id="ARBA00022833"/>
    </source>
</evidence>
<dbReference type="FunFam" id="3.40.50.300:FF:000005">
    <property type="entry name" value="ATP-dependent Clp protease ATP-binding subunit ClpX"/>
    <property type="match status" value="1"/>
</dbReference>
<dbReference type="InterPro" id="IPR050052">
    <property type="entry name" value="ATP-dep_Clp_protease_ClpX"/>
</dbReference>
<dbReference type="InterPro" id="IPR019489">
    <property type="entry name" value="Clp_ATPase_C"/>
</dbReference>
<dbReference type="NCBIfam" id="NF003745">
    <property type="entry name" value="PRK05342.1"/>
    <property type="match status" value="1"/>
</dbReference>
<comment type="subunit">
    <text evidence="6">Component of the ClpX-ClpP complex. Forms a hexameric ring that, in the presence of ATP, binds to fourteen ClpP subunits assembled into a disk-like structure with a central cavity, resembling the structure of eukaryotic proteasomes.</text>
</comment>
<keyword evidence="3 6" id="KW-0862">Zinc</keyword>
<sequence length="414" mass="45568">MAFEKEPHCSFCGKKRSEVDQLVEGTEGHICNECIEESYALLNGEEEPLIDETQDESQFFDNVPTPHELHAHLNDYVIGQEYAKKVLSVAVYNHYKRLKSALSNHEVTNGVELGKSNILLIGPTGSGKTLLAETLARRLNVPFAVADATTLTQAGYVGEDVENVIQKLLMKCDFDAEQAERGIVFIDEIDKITRKSESASITRDVSGEGVQQALLKLLEGTVANINPQGSRKHPKGETIPVDTSKILFICGGAFAGLDKIVEARTNKQGGIGFAAELKNDKERQDLTELFKQVEPEDLVRFGLIPELIGRLPVVTPLQELDEAALIQILTEPKNAIIKQYQALFQMEGVELEFTQDALVAIAKKAIVRKTGARGLRSIVEGLLLDTMYDLPTLNAKKVTIEKACVESGEKPKVE</sequence>
<reference evidence="10" key="1">
    <citation type="submission" date="2018-05" db="EMBL/GenBank/DDBJ databases">
        <title>Complete genome sequence of Actinobacillus porcitonsillarum reference strain 9953L55 (CCUG 46996).</title>
        <authorList>
            <person name="Dona V."/>
            <person name="Perreten V."/>
        </authorList>
    </citation>
    <scope>NUCLEOTIDE SEQUENCE [LARGE SCALE GENOMIC DNA]</scope>
    <source>
        <strain evidence="10">9953L55</strain>
    </source>
</reference>
<feature type="binding site" evidence="6">
    <location>
        <begin position="123"/>
        <end position="130"/>
    </location>
    <ligand>
        <name>ATP</name>
        <dbReference type="ChEBI" id="CHEBI:30616"/>
    </ligand>
</feature>
<dbReference type="PANTHER" id="PTHR48102:SF7">
    <property type="entry name" value="ATP-DEPENDENT CLP PROTEASE ATP-BINDING SUBUNIT CLPX-LIKE, MITOCHONDRIAL"/>
    <property type="match status" value="1"/>
</dbReference>
<evidence type="ECO:0000313" key="10">
    <source>
        <dbReference type="Proteomes" id="UP000244920"/>
    </source>
</evidence>
<dbReference type="InterPro" id="IPR027417">
    <property type="entry name" value="P-loop_NTPase"/>
</dbReference>
<proteinExistence type="inferred from homology"/>
<keyword evidence="10" id="KW-1185">Reference proteome</keyword>
<dbReference type="GO" id="GO:0016887">
    <property type="term" value="F:ATP hydrolysis activity"/>
    <property type="evidence" value="ECO:0007669"/>
    <property type="project" value="InterPro"/>
</dbReference>
<dbReference type="InterPro" id="IPR046425">
    <property type="entry name" value="ClpX_bact"/>
</dbReference>
<dbReference type="SMART" id="SM00994">
    <property type="entry name" value="zf-C4_ClpX"/>
    <property type="match status" value="1"/>
</dbReference>
<dbReference type="Gene3D" id="6.20.220.10">
    <property type="entry name" value="ClpX chaperone, C4-type zinc finger domain"/>
    <property type="match status" value="1"/>
</dbReference>
<feature type="binding site" evidence="6 7">
    <location>
        <position position="9"/>
    </location>
    <ligand>
        <name>Zn(2+)</name>
        <dbReference type="ChEBI" id="CHEBI:29105"/>
    </ligand>
</feature>
<dbReference type="InterPro" id="IPR004487">
    <property type="entry name" value="Clp_protease_ATP-bd_su_ClpX"/>
</dbReference>
<dbReference type="GO" id="GO:0051603">
    <property type="term" value="P:proteolysis involved in protein catabolic process"/>
    <property type="evidence" value="ECO:0007669"/>
    <property type="project" value="TreeGrafter"/>
</dbReference>
<evidence type="ECO:0000256" key="4">
    <source>
        <dbReference type="ARBA" id="ARBA00022840"/>
    </source>
</evidence>
<dbReference type="GO" id="GO:0009376">
    <property type="term" value="C:HslUV protease complex"/>
    <property type="evidence" value="ECO:0007669"/>
    <property type="project" value="TreeGrafter"/>
</dbReference>
<dbReference type="Pfam" id="PF06689">
    <property type="entry name" value="zf-C4_ClpX"/>
    <property type="match status" value="1"/>
</dbReference>
<dbReference type="GO" id="GO:0008233">
    <property type="term" value="F:peptidase activity"/>
    <property type="evidence" value="ECO:0007669"/>
    <property type="project" value="UniProtKB-KW"/>
</dbReference>
<dbReference type="CDD" id="cd19497">
    <property type="entry name" value="RecA-like_ClpX"/>
    <property type="match status" value="1"/>
</dbReference>
<keyword evidence="9" id="KW-0645">Protease</keyword>
<dbReference type="GO" id="GO:0005524">
    <property type="term" value="F:ATP binding"/>
    <property type="evidence" value="ECO:0007669"/>
    <property type="project" value="UniProtKB-UniRule"/>
</dbReference>
<dbReference type="Gene3D" id="3.40.50.300">
    <property type="entry name" value="P-loop containing nucleotide triphosphate hydrolases"/>
    <property type="match status" value="1"/>
</dbReference>
<accession>A0A2U8FG97</accession>
<dbReference type="PANTHER" id="PTHR48102">
    <property type="entry name" value="ATP-DEPENDENT CLP PROTEASE ATP-BINDING SUBUNIT CLPX-LIKE, MITOCHONDRIAL-RELATED"/>
    <property type="match status" value="1"/>
</dbReference>
<evidence type="ECO:0000256" key="2">
    <source>
        <dbReference type="ARBA" id="ARBA00022741"/>
    </source>
</evidence>
<dbReference type="SUPFAM" id="SSF52540">
    <property type="entry name" value="P-loop containing nucleoside triphosphate hydrolases"/>
    <property type="match status" value="1"/>
</dbReference>
<dbReference type="GO" id="GO:0046983">
    <property type="term" value="F:protein dimerization activity"/>
    <property type="evidence" value="ECO:0007669"/>
    <property type="project" value="UniProtKB-UniRule"/>
</dbReference>
<dbReference type="GO" id="GO:0008270">
    <property type="term" value="F:zinc ion binding"/>
    <property type="evidence" value="ECO:0007669"/>
    <property type="project" value="UniProtKB-UniRule"/>
</dbReference>